<dbReference type="HOGENOM" id="CLU_011142_1_0_5"/>
<keyword evidence="2 3" id="KW-0975">Bacterial flagellum</keyword>
<evidence type="ECO:0000256" key="3">
    <source>
        <dbReference type="RuleBase" id="RU362073"/>
    </source>
</evidence>
<comment type="function">
    <text evidence="3">Flagellin is the subunit protein which polymerizes to form the filaments of bacterial flagella.</text>
</comment>
<dbReference type="Pfam" id="PF00700">
    <property type="entry name" value="Flagellin_C"/>
    <property type="match status" value="1"/>
</dbReference>
<reference evidence="6" key="1">
    <citation type="submission" date="2006-06" db="EMBL/GenBank/DDBJ databases">
        <title>Complete sequence of chromosome of Chelativorans sp. BNC1.</title>
        <authorList>
            <consortium name="US DOE Joint Genome Institute"/>
            <person name="Copeland A."/>
            <person name="Lucas S."/>
            <person name="Lapidus A."/>
            <person name="Barry K."/>
            <person name="Detter J.C."/>
            <person name="Glavina del Rio T."/>
            <person name="Hammon N."/>
            <person name="Israni S."/>
            <person name="Dalin E."/>
            <person name="Tice H."/>
            <person name="Pitluck S."/>
            <person name="Chertkov O."/>
            <person name="Brettin T."/>
            <person name="Bruce D."/>
            <person name="Han C."/>
            <person name="Tapia R."/>
            <person name="Gilna P."/>
            <person name="Schmutz J."/>
            <person name="Larimer F."/>
            <person name="Land M."/>
            <person name="Hauser L."/>
            <person name="Kyrpides N."/>
            <person name="Mikhailova N."/>
            <person name="Richardson P."/>
        </authorList>
    </citation>
    <scope>NUCLEOTIDE SEQUENCE</scope>
    <source>
        <strain evidence="6">BNC1</strain>
    </source>
</reference>
<dbReference type="EMBL" id="CP000390">
    <property type="protein sequence ID" value="ABG61691.1"/>
    <property type="molecule type" value="Genomic_DNA"/>
</dbReference>
<dbReference type="SUPFAM" id="SSF64518">
    <property type="entry name" value="Phase 1 flagellin"/>
    <property type="match status" value="1"/>
</dbReference>
<name>Q11LN4_CHESB</name>
<dbReference type="KEGG" id="mes:Meso_0287"/>
<protein>
    <recommendedName>
        <fullName evidence="3">Flagellin</fullName>
    </recommendedName>
</protein>
<dbReference type="STRING" id="266779.Meso_0287"/>
<accession>Q11LN4</accession>
<evidence type="ECO:0000256" key="2">
    <source>
        <dbReference type="ARBA" id="ARBA00023143"/>
    </source>
</evidence>
<evidence type="ECO:0000313" key="6">
    <source>
        <dbReference type="EMBL" id="ABG61691.1"/>
    </source>
</evidence>
<dbReference type="eggNOG" id="COG1344">
    <property type="taxonomic scope" value="Bacteria"/>
</dbReference>
<comment type="subcellular location">
    <subcellularLocation>
        <location evidence="3">Secreted</location>
    </subcellularLocation>
    <subcellularLocation>
        <location evidence="3">Bacterial flagellum</location>
    </subcellularLocation>
</comment>
<dbReference type="AlphaFoldDB" id="Q11LN4"/>
<sequence>MASIMTNTSAMVALQSLKATNKALETVQGRISTGYRVAEASDNAAYWSIATTMRSDNKALSAIQDSLGLGAGRIDIAYTAMDDVIEAVDAIKTKLINARGASAENQEKIQAEIDILQDQIKSAAIGASYAGTNILATDSAGPLDIAASYNRASDGTVSIGTISVDLAGITLFAADGTTTDATQHLAHDVMQIDLVANGDEASIDAYLEDIETALAAMSTAAANLGSAKNRLDLQKDFVSNLMDSIERGVGQLVDADMNEESTRLQALQVQQQLGIQALSIANQNAQNILSLFK</sequence>
<evidence type="ECO:0000259" key="4">
    <source>
        <dbReference type="Pfam" id="PF00669"/>
    </source>
</evidence>
<dbReference type="InterPro" id="IPR001492">
    <property type="entry name" value="Flagellin"/>
</dbReference>
<evidence type="ECO:0000256" key="1">
    <source>
        <dbReference type="ARBA" id="ARBA00005709"/>
    </source>
</evidence>
<dbReference type="GO" id="GO:0005198">
    <property type="term" value="F:structural molecule activity"/>
    <property type="evidence" value="ECO:0007669"/>
    <property type="project" value="UniProtKB-UniRule"/>
</dbReference>
<dbReference type="GO" id="GO:0005576">
    <property type="term" value="C:extracellular region"/>
    <property type="evidence" value="ECO:0007669"/>
    <property type="project" value="UniProtKB-SubCell"/>
</dbReference>
<dbReference type="InterPro" id="IPR046358">
    <property type="entry name" value="Flagellin_C"/>
</dbReference>
<evidence type="ECO:0000259" key="5">
    <source>
        <dbReference type="Pfam" id="PF00700"/>
    </source>
</evidence>
<keyword evidence="6" id="KW-0966">Cell projection</keyword>
<keyword evidence="6" id="KW-0282">Flagellum</keyword>
<keyword evidence="6" id="KW-0969">Cilium</keyword>
<dbReference type="GO" id="GO:0009288">
    <property type="term" value="C:bacterial-type flagellum"/>
    <property type="evidence" value="ECO:0007669"/>
    <property type="project" value="UniProtKB-SubCell"/>
</dbReference>
<feature type="domain" description="Flagellin N-terminal" evidence="4">
    <location>
        <begin position="4"/>
        <end position="137"/>
    </location>
</feature>
<proteinExistence type="inferred from homology"/>
<gene>
    <name evidence="6" type="ordered locus">Meso_0287</name>
</gene>
<dbReference type="OrthoDB" id="8328560at2"/>
<dbReference type="PANTHER" id="PTHR42792:SF2">
    <property type="entry name" value="FLAGELLIN"/>
    <property type="match status" value="1"/>
</dbReference>
<keyword evidence="3" id="KW-0964">Secreted</keyword>
<dbReference type="PANTHER" id="PTHR42792">
    <property type="entry name" value="FLAGELLIN"/>
    <property type="match status" value="1"/>
</dbReference>
<dbReference type="InterPro" id="IPR001029">
    <property type="entry name" value="Flagellin_N"/>
</dbReference>
<organism evidence="6">
    <name type="scientific">Chelativorans sp. (strain BNC1)</name>
    <dbReference type="NCBI Taxonomy" id="266779"/>
    <lineage>
        <taxon>Bacteria</taxon>
        <taxon>Pseudomonadati</taxon>
        <taxon>Pseudomonadota</taxon>
        <taxon>Alphaproteobacteria</taxon>
        <taxon>Hyphomicrobiales</taxon>
        <taxon>Phyllobacteriaceae</taxon>
        <taxon>Chelativorans</taxon>
    </lineage>
</organism>
<comment type="similarity">
    <text evidence="1 3">Belongs to the bacterial flagellin family.</text>
</comment>
<dbReference type="Pfam" id="PF00669">
    <property type="entry name" value="Flagellin_N"/>
    <property type="match status" value="1"/>
</dbReference>
<dbReference type="Gene3D" id="1.20.1330.10">
    <property type="entry name" value="f41 fragment of flagellin, N-terminal domain"/>
    <property type="match status" value="1"/>
</dbReference>
<feature type="domain" description="Flagellin C-terminal" evidence="5">
    <location>
        <begin position="208"/>
        <end position="292"/>
    </location>
</feature>